<proteinExistence type="predicted"/>
<sequence length="303" mass="33347">MSEDHSATLDEARDGRVDPRHAQANALLGTVGVTRAKVDSHSSQRASRKWWDADAEAYHETHADFLGVDSPAGEFVWCPEGLHEGDWRLLGDVEGKRILEIGCGSAPCARWLAAHGAHPVGLDISRSMLDRGLAAMAAGGPHVPLVQAGAEELPFADESFDLACSAFGAVPFVADSGRVMREVHRILKPGGRWVFSVNHPMRWIFPDDPGPDGLRATIPYFDRTPYVELDADGEPTYVEHHRTVGDRVREIVAAGLTLVDLIEPDWPEWLDREWGQWSPLRGEIFPGTAIFVTEKPQLETGRP</sequence>
<evidence type="ECO:0000313" key="3">
    <source>
        <dbReference type="Proteomes" id="UP000267164"/>
    </source>
</evidence>
<dbReference type="PANTHER" id="PTHR42912:SF93">
    <property type="entry name" value="N6-ADENOSINE-METHYLTRANSFERASE TMT1A"/>
    <property type="match status" value="1"/>
</dbReference>
<dbReference type="InterPro" id="IPR050508">
    <property type="entry name" value="Methyltransf_Superfamily"/>
</dbReference>
<dbReference type="GO" id="GO:0008757">
    <property type="term" value="F:S-adenosylmethionine-dependent methyltransferase activity"/>
    <property type="evidence" value="ECO:0007669"/>
    <property type="project" value="InterPro"/>
</dbReference>
<protein>
    <submittedName>
        <fullName evidence="2">Class I SAM-dependent methyltransferase</fullName>
    </submittedName>
</protein>
<keyword evidence="2" id="KW-0808">Transferase</keyword>
<reference evidence="2 3" key="1">
    <citation type="submission" date="2018-09" db="EMBL/GenBank/DDBJ databases">
        <title>Nocardia yunnanensis sp. nov., an actinomycete isolated from a soil sample.</title>
        <authorList>
            <person name="Zhang J."/>
        </authorList>
    </citation>
    <scope>NUCLEOTIDE SEQUENCE [LARGE SCALE GENOMIC DNA]</scope>
    <source>
        <strain evidence="2 3">CFHS0054</strain>
    </source>
</reference>
<gene>
    <name evidence="2" type="ORF">D7D52_22260</name>
</gene>
<dbReference type="OrthoDB" id="5566900at2"/>
<name>A0A386ZHR8_9NOCA</name>
<dbReference type="AlphaFoldDB" id="A0A386ZHR8"/>
<dbReference type="SUPFAM" id="SSF53335">
    <property type="entry name" value="S-adenosyl-L-methionine-dependent methyltransferases"/>
    <property type="match status" value="1"/>
</dbReference>
<organism evidence="2 3">
    <name type="scientific">Nocardia yunnanensis</name>
    <dbReference type="NCBI Taxonomy" id="2382165"/>
    <lineage>
        <taxon>Bacteria</taxon>
        <taxon>Bacillati</taxon>
        <taxon>Actinomycetota</taxon>
        <taxon>Actinomycetes</taxon>
        <taxon>Mycobacteriales</taxon>
        <taxon>Nocardiaceae</taxon>
        <taxon>Nocardia</taxon>
    </lineage>
</organism>
<dbReference type="EMBL" id="CP032568">
    <property type="protein sequence ID" value="AYF76109.1"/>
    <property type="molecule type" value="Genomic_DNA"/>
</dbReference>
<dbReference type="GO" id="GO:0032259">
    <property type="term" value="P:methylation"/>
    <property type="evidence" value="ECO:0007669"/>
    <property type="project" value="UniProtKB-KW"/>
</dbReference>
<keyword evidence="2" id="KW-0489">Methyltransferase</keyword>
<dbReference type="RefSeq" id="WP_120739294.1">
    <property type="nucleotide sequence ID" value="NZ_CP032568.1"/>
</dbReference>
<evidence type="ECO:0000259" key="1">
    <source>
        <dbReference type="Pfam" id="PF08241"/>
    </source>
</evidence>
<dbReference type="Pfam" id="PF08241">
    <property type="entry name" value="Methyltransf_11"/>
    <property type="match status" value="1"/>
</dbReference>
<keyword evidence="3" id="KW-1185">Reference proteome</keyword>
<evidence type="ECO:0000313" key="2">
    <source>
        <dbReference type="EMBL" id="AYF76109.1"/>
    </source>
</evidence>
<dbReference type="CDD" id="cd02440">
    <property type="entry name" value="AdoMet_MTases"/>
    <property type="match status" value="1"/>
</dbReference>
<feature type="domain" description="Methyltransferase type 11" evidence="1">
    <location>
        <begin position="99"/>
        <end position="195"/>
    </location>
</feature>
<dbReference type="PANTHER" id="PTHR42912">
    <property type="entry name" value="METHYLTRANSFERASE"/>
    <property type="match status" value="1"/>
</dbReference>
<dbReference type="Proteomes" id="UP000267164">
    <property type="component" value="Chromosome"/>
</dbReference>
<dbReference type="InterPro" id="IPR029063">
    <property type="entry name" value="SAM-dependent_MTases_sf"/>
</dbReference>
<dbReference type="InterPro" id="IPR013216">
    <property type="entry name" value="Methyltransf_11"/>
</dbReference>
<dbReference type="Gene3D" id="3.40.50.150">
    <property type="entry name" value="Vaccinia Virus protein VP39"/>
    <property type="match status" value="1"/>
</dbReference>
<dbReference type="KEGG" id="nyu:D7D52_22260"/>
<accession>A0A386ZHR8</accession>